<evidence type="ECO:0000313" key="2">
    <source>
        <dbReference type="EMBL" id="CAB4748204.1"/>
    </source>
</evidence>
<gene>
    <name evidence="1" type="ORF">UFOPK2602_02315</name>
    <name evidence="2" type="ORF">UFOPK2806_00847</name>
</gene>
<protein>
    <submittedName>
        <fullName evidence="2">Unannotated protein</fullName>
    </submittedName>
</protein>
<dbReference type="EMBL" id="CAEZXX010000236">
    <property type="protein sequence ID" value="CAB4730755.1"/>
    <property type="molecule type" value="Genomic_DNA"/>
</dbReference>
<sequence length="255" mass="26823">MPACRSSASSAPNSTEPDLSEDFDLAGAYASARSRISGLVSTAGMDEVANCIVPATPAWTVPLLIAHLRGVLADVAAGNLEGSPGEAWTAAQIKRWGDVPLPELFEQWAAESREVEVLLRAGTAGPFSVPLVMDAHAHEQDLRGALGMSGERTGSFYAWAIDILAGRIPDRVAKAGLAPMALVTPIGRFGADDAPVTLTVDEWEYTRVAFGRRSVAQVTALQWAVNGVPVVDSAVVALYAPLLSRFGLATVDLTE</sequence>
<name>A0A6J6TMZ7_9ZZZZ</name>
<dbReference type="AlphaFoldDB" id="A0A6J6TMZ7"/>
<accession>A0A6J6TMZ7</accession>
<reference evidence="2" key="1">
    <citation type="submission" date="2020-05" db="EMBL/GenBank/DDBJ databases">
        <authorList>
            <person name="Chiriac C."/>
            <person name="Salcher M."/>
            <person name="Ghai R."/>
            <person name="Kavagutti S V."/>
        </authorList>
    </citation>
    <scope>NUCLEOTIDE SEQUENCE</scope>
</reference>
<dbReference type="InterPro" id="IPR034660">
    <property type="entry name" value="DinB/YfiT-like"/>
</dbReference>
<evidence type="ECO:0000313" key="1">
    <source>
        <dbReference type="EMBL" id="CAB4730755.1"/>
    </source>
</evidence>
<dbReference type="EMBL" id="CAEZYY010000008">
    <property type="protein sequence ID" value="CAB4748204.1"/>
    <property type="molecule type" value="Genomic_DNA"/>
</dbReference>
<organism evidence="2">
    <name type="scientific">freshwater metagenome</name>
    <dbReference type="NCBI Taxonomy" id="449393"/>
    <lineage>
        <taxon>unclassified sequences</taxon>
        <taxon>metagenomes</taxon>
        <taxon>ecological metagenomes</taxon>
    </lineage>
</organism>
<dbReference type="SUPFAM" id="SSF109854">
    <property type="entry name" value="DinB/YfiT-like putative metalloenzymes"/>
    <property type="match status" value="1"/>
</dbReference>
<proteinExistence type="predicted"/>